<dbReference type="Gene3D" id="1.10.287.130">
    <property type="match status" value="1"/>
</dbReference>
<dbReference type="Pfam" id="PF02518">
    <property type="entry name" value="HATPase_c"/>
    <property type="match status" value="1"/>
</dbReference>
<protein>
    <recommendedName>
        <fullName evidence="2">histidine kinase</fullName>
        <ecNumber evidence="2">2.7.13.3</ecNumber>
    </recommendedName>
</protein>
<dbReference type="EMBL" id="JAOPGA020001037">
    <property type="protein sequence ID" value="KAL0484369.1"/>
    <property type="molecule type" value="Genomic_DNA"/>
</dbReference>
<evidence type="ECO:0000256" key="2">
    <source>
        <dbReference type="ARBA" id="ARBA00012438"/>
    </source>
</evidence>
<dbReference type="AlphaFoldDB" id="A0AAW2Z4X2"/>
<feature type="non-terminal residue" evidence="9">
    <location>
        <position position="1"/>
    </location>
</feature>
<dbReference type="GO" id="GO:0009927">
    <property type="term" value="F:histidine phosphotransfer kinase activity"/>
    <property type="evidence" value="ECO:0007669"/>
    <property type="project" value="TreeGrafter"/>
</dbReference>
<evidence type="ECO:0000259" key="7">
    <source>
        <dbReference type="PROSITE" id="PS50109"/>
    </source>
</evidence>
<evidence type="ECO:0000256" key="6">
    <source>
        <dbReference type="PROSITE-ProRule" id="PRU00169"/>
    </source>
</evidence>
<dbReference type="PROSITE" id="PS50109">
    <property type="entry name" value="HIS_KIN"/>
    <property type="match status" value="1"/>
</dbReference>
<dbReference type="InterPro" id="IPR011006">
    <property type="entry name" value="CheY-like_superfamily"/>
</dbReference>
<dbReference type="Proteomes" id="UP001431209">
    <property type="component" value="Unassembled WGS sequence"/>
</dbReference>
<dbReference type="GO" id="GO:0005886">
    <property type="term" value="C:plasma membrane"/>
    <property type="evidence" value="ECO:0007669"/>
    <property type="project" value="TreeGrafter"/>
</dbReference>
<evidence type="ECO:0000313" key="10">
    <source>
        <dbReference type="Proteomes" id="UP001431209"/>
    </source>
</evidence>
<dbReference type="Gene3D" id="3.30.450.40">
    <property type="match status" value="1"/>
</dbReference>
<evidence type="ECO:0000256" key="1">
    <source>
        <dbReference type="ARBA" id="ARBA00000085"/>
    </source>
</evidence>
<dbReference type="InterPro" id="IPR004358">
    <property type="entry name" value="Sig_transdc_His_kin-like_C"/>
</dbReference>
<dbReference type="InterPro" id="IPR003661">
    <property type="entry name" value="HisK_dim/P_dom"/>
</dbReference>
<dbReference type="SUPFAM" id="SSF47384">
    <property type="entry name" value="Homodimeric domain of signal transducing histidine kinase"/>
    <property type="match status" value="1"/>
</dbReference>
<dbReference type="InterPro" id="IPR029016">
    <property type="entry name" value="GAF-like_dom_sf"/>
</dbReference>
<dbReference type="Pfam" id="PF01590">
    <property type="entry name" value="GAF"/>
    <property type="match status" value="1"/>
</dbReference>
<dbReference type="PRINTS" id="PR00344">
    <property type="entry name" value="BCTRLSENSOR"/>
</dbReference>
<name>A0AAW2Z4X2_9EUKA</name>
<dbReference type="SUPFAM" id="SSF52172">
    <property type="entry name" value="CheY-like"/>
    <property type="match status" value="1"/>
</dbReference>
<dbReference type="CDD" id="cd17546">
    <property type="entry name" value="REC_hyHK_CKI1_RcsC-like"/>
    <property type="match status" value="1"/>
</dbReference>
<organism evidence="9 10">
    <name type="scientific">Acrasis kona</name>
    <dbReference type="NCBI Taxonomy" id="1008807"/>
    <lineage>
        <taxon>Eukaryota</taxon>
        <taxon>Discoba</taxon>
        <taxon>Heterolobosea</taxon>
        <taxon>Tetramitia</taxon>
        <taxon>Eutetramitia</taxon>
        <taxon>Acrasidae</taxon>
        <taxon>Acrasis</taxon>
    </lineage>
</organism>
<keyword evidence="3 6" id="KW-0597">Phosphoprotein</keyword>
<sequence length="555" mass="62285">AGATSAALIVDDKIQARFTDGVASIVDDIPVANWTDGPLSIIQYVSHHKQTLVIDHAYQDKRDFVRLDPFVCENKVKSVLCIPVLYQSDLKAIVYLSNHLITNCFKPDSVVALNVISSQLAISMQQQMYFKVQLSSLEKIADMEKANAQEQTRNRIRQEEFIDRICHEIRNPIQGILGNCDALDDVLIMIKNKQEETEIIDSLTQLTTAIRACSNYQRTITDDVLTLSRLEHNKTNIEYEPVNPKYLLNSILVMFDQQASRKNLSFTYKIDFKNNTLQDVVVYADAARISTTLINLTTNAIKFTSMGGVSIACVVESSDECTDLSFSVSDTGCGIHKDHLPFLFDRFSQSKQRSHAAYSGSGLGLFISKMSVDLMGGQLCVNSVQDEGTVFYFTLKCRNASPMDHKQYWRDKNTLLSPVAHDSFVSQLKVMVVEDNAINQKVLVRMLSKQGCNCVVARDGLEAVEMYQAQRPFDLIVMDMSMPRMDGAEATRLIRAIQAEHGDCLFIIGLSGNARKEHRELAIGAGMDDYIHKPITLKGVVELVRRVRDCIENNK</sequence>
<dbReference type="Pfam" id="PF00072">
    <property type="entry name" value="Response_reg"/>
    <property type="match status" value="1"/>
</dbReference>
<dbReference type="EC" id="2.7.13.3" evidence="2"/>
<gene>
    <name evidence="9" type="ORF">AKO1_005046</name>
</gene>
<dbReference type="PANTHER" id="PTHR43047">
    <property type="entry name" value="TWO-COMPONENT HISTIDINE PROTEIN KINASE"/>
    <property type="match status" value="1"/>
</dbReference>
<dbReference type="InterPro" id="IPR001789">
    <property type="entry name" value="Sig_transdc_resp-reg_receiver"/>
</dbReference>
<dbReference type="SMART" id="SM00448">
    <property type="entry name" value="REC"/>
    <property type="match status" value="1"/>
</dbReference>
<dbReference type="Pfam" id="PF00512">
    <property type="entry name" value="HisKA"/>
    <property type="match status" value="1"/>
</dbReference>
<evidence type="ECO:0000256" key="3">
    <source>
        <dbReference type="ARBA" id="ARBA00022553"/>
    </source>
</evidence>
<dbReference type="InterPro" id="IPR003594">
    <property type="entry name" value="HATPase_dom"/>
</dbReference>
<dbReference type="SMART" id="SM00387">
    <property type="entry name" value="HATPase_c"/>
    <property type="match status" value="1"/>
</dbReference>
<proteinExistence type="predicted"/>
<dbReference type="Gene3D" id="3.40.50.2300">
    <property type="match status" value="1"/>
</dbReference>
<dbReference type="InterPro" id="IPR005467">
    <property type="entry name" value="His_kinase_dom"/>
</dbReference>
<dbReference type="GO" id="GO:0000155">
    <property type="term" value="F:phosphorelay sensor kinase activity"/>
    <property type="evidence" value="ECO:0007669"/>
    <property type="project" value="InterPro"/>
</dbReference>
<dbReference type="InterPro" id="IPR036890">
    <property type="entry name" value="HATPase_C_sf"/>
</dbReference>
<dbReference type="PROSITE" id="PS50110">
    <property type="entry name" value="RESPONSE_REGULATORY"/>
    <property type="match status" value="1"/>
</dbReference>
<dbReference type="InterPro" id="IPR003018">
    <property type="entry name" value="GAF"/>
</dbReference>
<dbReference type="SMART" id="SM00388">
    <property type="entry name" value="HisKA"/>
    <property type="match status" value="1"/>
</dbReference>
<dbReference type="Gene3D" id="3.30.565.10">
    <property type="entry name" value="Histidine kinase-like ATPase, C-terminal domain"/>
    <property type="match status" value="1"/>
</dbReference>
<evidence type="ECO:0000259" key="8">
    <source>
        <dbReference type="PROSITE" id="PS50110"/>
    </source>
</evidence>
<comment type="caution">
    <text evidence="9">The sequence shown here is derived from an EMBL/GenBank/DDBJ whole genome shotgun (WGS) entry which is preliminary data.</text>
</comment>
<dbReference type="PANTHER" id="PTHR43047:SF66">
    <property type="entry name" value="HISKA"/>
    <property type="match status" value="1"/>
</dbReference>
<feature type="modified residue" description="4-aspartylphosphate" evidence="6">
    <location>
        <position position="479"/>
    </location>
</feature>
<evidence type="ECO:0000256" key="5">
    <source>
        <dbReference type="ARBA" id="ARBA00022777"/>
    </source>
</evidence>
<feature type="domain" description="Response regulatory" evidence="8">
    <location>
        <begin position="429"/>
        <end position="548"/>
    </location>
</feature>
<dbReference type="InterPro" id="IPR036097">
    <property type="entry name" value="HisK_dim/P_sf"/>
</dbReference>
<keyword evidence="4" id="KW-0808">Transferase</keyword>
<keyword evidence="5" id="KW-0418">Kinase</keyword>
<evidence type="ECO:0000256" key="4">
    <source>
        <dbReference type="ARBA" id="ARBA00022679"/>
    </source>
</evidence>
<comment type="catalytic activity">
    <reaction evidence="1">
        <text>ATP + protein L-histidine = ADP + protein N-phospho-L-histidine.</text>
        <dbReference type="EC" id="2.7.13.3"/>
    </reaction>
</comment>
<accession>A0AAW2Z4X2</accession>
<reference evidence="9 10" key="1">
    <citation type="submission" date="2024-03" db="EMBL/GenBank/DDBJ databases">
        <title>The Acrasis kona genome and developmental transcriptomes reveal deep origins of eukaryotic multicellular pathways.</title>
        <authorList>
            <person name="Sheikh S."/>
            <person name="Fu C.-J."/>
            <person name="Brown M.W."/>
            <person name="Baldauf S.L."/>
        </authorList>
    </citation>
    <scope>NUCLEOTIDE SEQUENCE [LARGE SCALE GENOMIC DNA]</scope>
    <source>
        <strain evidence="9 10">ATCC MYA-3509</strain>
    </source>
</reference>
<keyword evidence="10" id="KW-1185">Reference proteome</keyword>
<feature type="domain" description="Histidine kinase" evidence="7">
    <location>
        <begin position="164"/>
        <end position="399"/>
    </location>
</feature>
<dbReference type="SUPFAM" id="SSF55781">
    <property type="entry name" value="GAF domain-like"/>
    <property type="match status" value="1"/>
</dbReference>
<dbReference type="SUPFAM" id="SSF55874">
    <property type="entry name" value="ATPase domain of HSP90 chaperone/DNA topoisomerase II/histidine kinase"/>
    <property type="match status" value="1"/>
</dbReference>
<evidence type="ECO:0000313" key="9">
    <source>
        <dbReference type="EMBL" id="KAL0484369.1"/>
    </source>
</evidence>
<dbReference type="CDD" id="cd00082">
    <property type="entry name" value="HisKA"/>
    <property type="match status" value="1"/>
</dbReference>